<evidence type="ECO:0000256" key="2">
    <source>
        <dbReference type="SAM" id="Phobius"/>
    </source>
</evidence>
<keyword evidence="2" id="KW-0472">Membrane</keyword>
<accession>A0A813LZZ1</accession>
<evidence type="ECO:0000256" key="1">
    <source>
        <dbReference type="ARBA" id="ARBA00023172"/>
    </source>
</evidence>
<name>A0A813LZZ1_POLGL</name>
<keyword evidence="1" id="KW-0233">DNA recombination</keyword>
<dbReference type="InterPro" id="IPR013762">
    <property type="entry name" value="Integrase-like_cat_sf"/>
</dbReference>
<keyword evidence="2" id="KW-1133">Transmembrane helix</keyword>
<reference evidence="3" key="1">
    <citation type="submission" date="2021-02" db="EMBL/GenBank/DDBJ databases">
        <authorList>
            <person name="Dougan E. K."/>
            <person name="Rhodes N."/>
            <person name="Thang M."/>
            <person name="Chan C."/>
        </authorList>
    </citation>
    <scope>NUCLEOTIDE SEQUENCE</scope>
</reference>
<protein>
    <submittedName>
        <fullName evidence="3">Uncharacterized protein</fullName>
    </submittedName>
</protein>
<proteinExistence type="predicted"/>
<dbReference type="GO" id="GO:0006310">
    <property type="term" value="P:DNA recombination"/>
    <property type="evidence" value="ECO:0007669"/>
    <property type="project" value="UniProtKB-KW"/>
</dbReference>
<gene>
    <name evidence="3" type="ORF">PGLA2088_LOCUS50993</name>
</gene>
<dbReference type="InterPro" id="IPR011010">
    <property type="entry name" value="DNA_brk_join_enz"/>
</dbReference>
<dbReference type="SUPFAM" id="SSF56349">
    <property type="entry name" value="DNA breaking-rejoining enzymes"/>
    <property type="match status" value="1"/>
</dbReference>
<sequence length="365" mass="40126">MGLTNVGFSLHSVCQLLVAHILVALILGGFQLVGAGRNRSEDFLLTCLQPSTQLRYQDALQNLNNALESMGVVLAKLPEEEQDWLLAEWVLDGFENARSRGGYGLALSALSKINPRAKHKVEWPIFDVWGKKAPPVQAPAAPPELSAAMIVAALLLQRPELIVVMMSSAGLLRVREALSLRYQDVVVGINSITLCLGSTKGGLEQKVVLASPSTVKWVLCFKLSFQGREVIATDCLLSAMAPCYAGSRNRFNCSDRWTPLSTHSFRRSGASEFLRMGMPLADILSYGRWLSERAARDYIRKGDVAIIRARLLLAPELQVTLDKWCALAQVAWKVVPGLKAALVDVPIHRLTEQVSQQFQILVSNL</sequence>
<dbReference type="Proteomes" id="UP000626109">
    <property type="component" value="Unassembled WGS sequence"/>
</dbReference>
<dbReference type="GO" id="GO:0015074">
    <property type="term" value="P:DNA integration"/>
    <property type="evidence" value="ECO:0007669"/>
    <property type="project" value="InterPro"/>
</dbReference>
<dbReference type="AlphaFoldDB" id="A0A813LZZ1"/>
<dbReference type="Gene3D" id="1.10.443.10">
    <property type="entry name" value="Intergrase catalytic core"/>
    <property type="match status" value="1"/>
</dbReference>
<evidence type="ECO:0000313" key="3">
    <source>
        <dbReference type="EMBL" id="CAE8742491.1"/>
    </source>
</evidence>
<comment type="caution">
    <text evidence="3">The sequence shown here is derived from an EMBL/GenBank/DDBJ whole genome shotgun (WGS) entry which is preliminary data.</text>
</comment>
<keyword evidence="2" id="KW-0812">Transmembrane</keyword>
<organism evidence="3 4">
    <name type="scientific">Polarella glacialis</name>
    <name type="common">Dinoflagellate</name>
    <dbReference type="NCBI Taxonomy" id="89957"/>
    <lineage>
        <taxon>Eukaryota</taxon>
        <taxon>Sar</taxon>
        <taxon>Alveolata</taxon>
        <taxon>Dinophyceae</taxon>
        <taxon>Suessiales</taxon>
        <taxon>Suessiaceae</taxon>
        <taxon>Polarella</taxon>
    </lineage>
</organism>
<feature type="transmembrane region" description="Helical" evidence="2">
    <location>
        <begin position="6"/>
        <end position="30"/>
    </location>
</feature>
<dbReference type="GO" id="GO:0003677">
    <property type="term" value="F:DNA binding"/>
    <property type="evidence" value="ECO:0007669"/>
    <property type="project" value="InterPro"/>
</dbReference>
<evidence type="ECO:0000313" key="4">
    <source>
        <dbReference type="Proteomes" id="UP000626109"/>
    </source>
</evidence>
<dbReference type="EMBL" id="CAJNNW010037510">
    <property type="protein sequence ID" value="CAE8742491.1"/>
    <property type="molecule type" value="Genomic_DNA"/>
</dbReference>